<dbReference type="EMBL" id="BFBR01000011">
    <property type="protein sequence ID" value="GBF59242.1"/>
    <property type="molecule type" value="Genomic_DNA"/>
</dbReference>
<keyword evidence="2" id="KW-1185">Reference proteome</keyword>
<accession>A0A2P2EDU8</accession>
<proteinExistence type="predicted"/>
<evidence type="ECO:0000313" key="1">
    <source>
        <dbReference type="EMBL" id="GBF59242.1"/>
    </source>
</evidence>
<evidence type="ECO:0000313" key="2">
    <source>
        <dbReference type="Proteomes" id="UP000245086"/>
    </source>
</evidence>
<protein>
    <submittedName>
        <fullName evidence="1">Uncharacterized protein</fullName>
    </submittedName>
</protein>
<reference evidence="1" key="1">
    <citation type="journal article" date="2018" name="Genome Announc.">
        <title>Draft Genome Sequence of "Candidatus Phycosocius bacilliformis," an Alphaproteobacterial Ectosymbiont of the Hydrocarbon-Producing Green Alga Botryococcus braunii.</title>
        <authorList>
            <person name="Tanabe Y."/>
            <person name="Yamaguchi H."/>
            <person name="Watanabe M.M."/>
        </authorList>
    </citation>
    <scope>NUCLEOTIDE SEQUENCE [LARGE SCALE GENOMIC DNA]</scope>
    <source>
        <strain evidence="1">BOTRYCO-2</strain>
    </source>
</reference>
<sequence length="94" mass="10375">MFWAILTGTRLEGDPVERMTFDMRLDLVGLDSLTQIAWALVDTHGEDAVAIADRTITDLESEGSKPVADAWRGLRALLEDALNGRLGRQTPTIH</sequence>
<dbReference type="Proteomes" id="UP000245086">
    <property type="component" value="Unassembled WGS sequence"/>
</dbReference>
<dbReference type="AlphaFoldDB" id="A0A2P2EDU8"/>
<organism evidence="1 2">
    <name type="scientific">Candidatus Phycosocius bacilliformis</name>
    <dbReference type="NCBI Taxonomy" id="1445552"/>
    <lineage>
        <taxon>Bacteria</taxon>
        <taxon>Pseudomonadati</taxon>
        <taxon>Pseudomonadota</taxon>
        <taxon>Alphaproteobacteria</taxon>
        <taxon>Caulobacterales</taxon>
        <taxon>Caulobacterales incertae sedis</taxon>
        <taxon>Candidatus Phycosocius</taxon>
    </lineage>
</organism>
<gene>
    <name evidence="1" type="ORF">PbB2_02934</name>
</gene>
<comment type="caution">
    <text evidence="1">The sequence shown here is derived from an EMBL/GenBank/DDBJ whole genome shotgun (WGS) entry which is preliminary data.</text>
</comment>
<name>A0A2P2EDU8_9PROT</name>